<dbReference type="Proteomes" id="UP001627154">
    <property type="component" value="Unassembled WGS sequence"/>
</dbReference>
<keyword evidence="2" id="KW-1185">Reference proteome</keyword>
<evidence type="ECO:0000313" key="1">
    <source>
        <dbReference type="EMBL" id="KAL3384528.1"/>
    </source>
</evidence>
<dbReference type="EMBL" id="JBJJXI010000170">
    <property type="protein sequence ID" value="KAL3384528.1"/>
    <property type="molecule type" value="Genomic_DNA"/>
</dbReference>
<sequence length="178" mass="20453">MTQIFSNRGKYFLLKFCLKISKREILLAVYHKRLSLTAAAGGRAHLEKPERKWRKKMYRFTAQNYIEHEWLFRDYQLGRIRYFLQVKLNCGSTLAAKSKVSAFAHSEQIRCLPSDQGLPGCTTRSVFAGKIASVGSLSRTVGRLASTTKNKLNDLARDRELLRTLAFLRLFKSVLTFT</sequence>
<reference evidence="1 2" key="1">
    <citation type="journal article" date="2024" name="bioRxiv">
        <title>A reference genome for Trichogramma kaykai: A tiny desert-dwelling parasitoid wasp with competing sex-ratio distorters.</title>
        <authorList>
            <person name="Culotta J."/>
            <person name="Lindsey A.R."/>
        </authorList>
    </citation>
    <scope>NUCLEOTIDE SEQUENCE [LARGE SCALE GENOMIC DNA]</scope>
    <source>
        <strain evidence="1 2">KSX58</strain>
    </source>
</reference>
<evidence type="ECO:0000313" key="2">
    <source>
        <dbReference type="Proteomes" id="UP001627154"/>
    </source>
</evidence>
<accession>A0ABD2VVC5</accession>
<name>A0ABD2VVC5_9HYME</name>
<gene>
    <name evidence="1" type="ORF">TKK_019627</name>
</gene>
<organism evidence="1 2">
    <name type="scientific">Trichogramma kaykai</name>
    <dbReference type="NCBI Taxonomy" id="54128"/>
    <lineage>
        <taxon>Eukaryota</taxon>
        <taxon>Metazoa</taxon>
        <taxon>Ecdysozoa</taxon>
        <taxon>Arthropoda</taxon>
        <taxon>Hexapoda</taxon>
        <taxon>Insecta</taxon>
        <taxon>Pterygota</taxon>
        <taxon>Neoptera</taxon>
        <taxon>Endopterygota</taxon>
        <taxon>Hymenoptera</taxon>
        <taxon>Apocrita</taxon>
        <taxon>Proctotrupomorpha</taxon>
        <taxon>Chalcidoidea</taxon>
        <taxon>Trichogrammatidae</taxon>
        <taxon>Trichogramma</taxon>
    </lineage>
</organism>
<protein>
    <submittedName>
        <fullName evidence="1">Uncharacterized protein</fullName>
    </submittedName>
</protein>
<proteinExistence type="predicted"/>
<dbReference type="AlphaFoldDB" id="A0ABD2VVC5"/>
<comment type="caution">
    <text evidence="1">The sequence shown here is derived from an EMBL/GenBank/DDBJ whole genome shotgun (WGS) entry which is preliminary data.</text>
</comment>